<dbReference type="Proteomes" id="UP000625711">
    <property type="component" value="Unassembled WGS sequence"/>
</dbReference>
<accession>A0A834I3U9</accession>
<sequence length="120" mass="14146">MCVEFRKEGICLFKLLTKLNKNQSVENYSPKNSNEEEEELISRETDWLLSKMKNRCNEKCKGIDSPKKNYVTPTIQNTKILKEMKLTSIISSNLQDYNTIKETLKVITLIWKKVTEQREK</sequence>
<gene>
    <name evidence="1" type="ORF">GWI33_020170</name>
</gene>
<evidence type="ECO:0000313" key="2">
    <source>
        <dbReference type="Proteomes" id="UP000625711"/>
    </source>
</evidence>
<proteinExistence type="predicted"/>
<protein>
    <submittedName>
        <fullName evidence="1">Uncharacterized protein</fullName>
    </submittedName>
</protein>
<dbReference type="AlphaFoldDB" id="A0A834I3U9"/>
<comment type="caution">
    <text evidence="1">The sequence shown here is derived from an EMBL/GenBank/DDBJ whole genome shotgun (WGS) entry which is preliminary data.</text>
</comment>
<evidence type="ECO:0000313" key="1">
    <source>
        <dbReference type="EMBL" id="KAF7266487.1"/>
    </source>
</evidence>
<keyword evidence="2" id="KW-1185">Reference proteome</keyword>
<dbReference type="EMBL" id="JAACXV010014535">
    <property type="protein sequence ID" value="KAF7266487.1"/>
    <property type="molecule type" value="Genomic_DNA"/>
</dbReference>
<reference evidence="1" key="1">
    <citation type="submission" date="2020-08" db="EMBL/GenBank/DDBJ databases">
        <title>Genome sequencing and assembly of the red palm weevil Rhynchophorus ferrugineus.</title>
        <authorList>
            <person name="Dias G.B."/>
            <person name="Bergman C.M."/>
            <person name="Manee M."/>
        </authorList>
    </citation>
    <scope>NUCLEOTIDE SEQUENCE</scope>
    <source>
        <strain evidence="1">AA-2017</strain>
        <tissue evidence="1">Whole larva</tissue>
    </source>
</reference>
<name>A0A834I3U9_RHYFE</name>
<organism evidence="1 2">
    <name type="scientific">Rhynchophorus ferrugineus</name>
    <name type="common">Red palm weevil</name>
    <name type="synonym">Curculio ferrugineus</name>
    <dbReference type="NCBI Taxonomy" id="354439"/>
    <lineage>
        <taxon>Eukaryota</taxon>
        <taxon>Metazoa</taxon>
        <taxon>Ecdysozoa</taxon>
        <taxon>Arthropoda</taxon>
        <taxon>Hexapoda</taxon>
        <taxon>Insecta</taxon>
        <taxon>Pterygota</taxon>
        <taxon>Neoptera</taxon>
        <taxon>Endopterygota</taxon>
        <taxon>Coleoptera</taxon>
        <taxon>Polyphaga</taxon>
        <taxon>Cucujiformia</taxon>
        <taxon>Curculionidae</taxon>
        <taxon>Dryophthorinae</taxon>
        <taxon>Rhynchophorus</taxon>
    </lineage>
</organism>